<feature type="domain" description="Conserved virulence factor B first S1" evidence="2">
    <location>
        <begin position="5"/>
        <end position="62"/>
    </location>
</feature>
<feature type="domain" description="Conserved virulence factor B third S1" evidence="5">
    <location>
        <begin position="149"/>
        <end position="216"/>
    </location>
</feature>
<dbReference type="Gene3D" id="1.10.10.10">
    <property type="entry name" value="Winged helix-like DNA-binding domain superfamily/Winged helix DNA-binding domain"/>
    <property type="match status" value="1"/>
</dbReference>
<feature type="domain" description="Conserved virulence factor B-like winged helix" evidence="3">
    <location>
        <begin position="228"/>
        <end position="285"/>
    </location>
</feature>
<evidence type="ECO:0000313" key="6">
    <source>
        <dbReference type="EMBL" id="QFX92686.1"/>
    </source>
</evidence>
<evidence type="ECO:0000259" key="5">
    <source>
        <dbReference type="Pfam" id="PF21543"/>
    </source>
</evidence>
<protein>
    <submittedName>
        <fullName evidence="6">DNA-binding protein</fullName>
    </submittedName>
</protein>
<dbReference type="InterPro" id="IPR036388">
    <property type="entry name" value="WH-like_DNA-bd_sf"/>
</dbReference>
<dbReference type="AlphaFoldDB" id="A0AAE6TW92"/>
<gene>
    <name evidence="6" type="ORF">LF543_03540</name>
</gene>
<dbReference type="InterPro" id="IPR014464">
    <property type="entry name" value="CvfB_fam"/>
</dbReference>
<dbReference type="Pfam" id="PF21191">
    <property type="entry name" value="CvfB_1st"/>
    <property type="match status" value="1"/>
</dbReference>
<dbReference type="PANTHER" id="PTHR37296:SF1">
    <property type="entry name" value="CONSERVED VIRULENCE FACTOR B"/>
    <property type="match status" value="1"/>
</dbReference>
<dbReference type="InterPro" id="IPR012340">
    <property type="entry name" value="NA-bd_OB-fold"/>
</dbReference>
<dbReference type="Proteomes" id="UP000327194">
    <property type="component" value="Chromosome"/>
</dbReference>
<evidence type="ECO:0000259" key="4">
    <source>
        <dbReference type="Pfam" id="PF21191"/>
    </source>
</evidence>
<keyword evidence="6" id="KW-0238">DNA-binding</keyword>
<dbReference type="RefSeq" id="WP_010021400.1">
    <property type="nucleotide sequence ID" value="NZ_AZDS01000001.1"/>
</dbReference>
<dbReference type="Pfam" id="PF21543">
    <property type="entry name" value="CvfB_2nd"/>
    <property type="match status" value="1"/>
</dbReference>
<dbReference type="Pfam" id="PF17783">
    <property type="entry name" value="WHD_CvfB"/>
    <property type="match status" value="1"/>
</dbReference>
<dbReference type="Pfam" id="PF13509">
    <property type="entry name" value="S1_2"/>
    <property type="match status" value="1"/>
</dbReference>
<evidence type="ECO:0000259" key="2">
    <source>
        <dbReference type="Pfam" id="PF13509"/>
    </source>
</evidence>
<proteinExistence type="inferred from homology"/>
<dbReference type="KEGG" id="lfv:LF543_03540"/>
<comment type="similarity">
    <text evidence="1">Belongs to the CvfB family.</text>
</comment>
<dbReference type="PIRSF" id="PIRSF012524">
    <property type="entry name" value="YitL_S1"/>
    <property type="match status" value="1"/>
</dbReference>
<evidence type="ECO:0000256" key="1">
    <source>
        <dbReference type="PIRNR" id="PIRNR012524"/>
    </source>
</evidence>
<dbReference type="Gene3D" id="2.40.50.330">
    <property type="match status" value="1"/>
</dbReference>
<dbReference type="PANTHER" id="PTHR37296">
    <property type="entry name" value="CONSERVED VIRULENCE FACTOR B"/>
    <property type="match status" value="1"/>
</dbReference>
<sequence length="289" mass="32809">MNEDLGTVIIGKVIDENDKEYFIQNNGITYSLNKDELKKPIKMGGNFKGFVYENEKHQMKITRNVPDVGVDSYAWGKVVGIKFGLGIFVNIGLPDKDVAVSLDDLPDIKSLWPEVGDELLISLKKDSKNRIWGELADSQIYKAISQPVNDPKLKNRDVTAWVINPKLMGTEVITDHYNLGFIDKSEEEQQPRLGEKVNARVIGIRPNKTLYLSLRPRAYEVIGEDAKMIQTILEHKPNNELPYNDKSDPQEIKDYFGISKAQFKRALGHLLKARIIEETPTGIKLDETR</sequence>
<feature type="domain" description="Conserved virulence factor B second S1" evidence="4">
    <location>
        <begin position="73"/>
        <end position="134"/>
    </location>
</feature>
<evidence type="ECO:0000259" key="3">
    <source>
        <dbReference type="Pfam" id="PF17783"/>
    </source>
</evidence>
<dbReference type="InterPro" id="IPR039566">
    <property type="entry name" value="CvfB_S1_st"/>
</dbReference>
<dbReference type="Gene3D" id="2.40.50.140">
    <property type="entry name" value="Nucleic acid-binding proteins"/>
    <property type="match status" value="2"/>
</dbReference>
<dbReference type="InterPro" id="IPR048587">
    <property type="entry name" value="CvfB_S1_3rd"/>
</dbReference>
<accession>A0AAE6TW92</accession>
<name>A0AAE6TW92_9LACO</name>
<dbReference type="EMBL" id="CP045562">
    <property type="protein sequence ID" value="QFX92686.1"/>
    <property type="molecule type" value="Genomic_DNA"/>
</dbReference>
<reference evidence="6 7" key="1">
    <citation type="submission" date="2019-10" db="EMBL/GenBank/DDBJ databases">
        <title>Genome sequencing of Lactobacillus fructivorans.</title>
        <authorList>
            <person name="Kim K."/>
        </authorList>
    </citation>
    <scope>NUCLEOTIDE SEQUENCE [LARGE SCALE GENOMIC DNA]</scope>
    <source>
        <strain evidence="6 7">LF543</strain>
    </source>
</reference>
<dbReference type="InterPro" id="IPR048588">
    <property type="entry name" value="CvfB_S1_2nd"/>
</dbReference>
<evidence type="ECO:0000313" key="7">
    <source>
        <dbReference type="Proteomes" id="UP000327194"/>
    </source>
</evidence>
<dbReference type="InterPro" id="IPR040764">
    <property type="entry name" value="CvfB_WH"/>
</dbReference>
<dbReference type="GO" id="GO:0003677">
    <property type="term" value="F:DNA binding"/>
    <property type="evidence" value="ECO:0007669"/>
    <property type="project" value="UniProtKB-KW"/>
</dbReference>
<organism evidence="6 7">
    <name type="scientific">Fructilactobacillus fructivorans</name>
    <dbReference type="NCBI Taxonomy" id="1614"/>
    <lineage>
        <taxon>Bacteria</taxon>
        <taxon>Bacillati</taxon>
        <taxon>Bacillota</taxon>
        <taxon>Bacilli</taxon>
        <taxon>Lactobacillales</taxon>
        <taxon>Lactobacillaceae</taxon>
        <taxon>Fructilactobacillus</taxon>
    </lineage>
</organism>